<keyword evidence="2" id="KW-1185">Reference proteome</keyword>
<sequence length="52" mass="5583">MCSRNNGNRVIPLLLAALRHSCLYLIHPVLCSVSVTVAVHGVCGSIDLAMYT</sequence>
<dbReference type="EMBL" id="ML119165">
    <property type="protein sequence ID" value="RPB08282.1"/>
    <property type="molecule type" value="Genomic_DNA"/>
</dbReference>
<accession>A0A3N4KG17</accession>
<protein>
    <submittedName>
        <fullName evidence="1">Uncharacterized protein</fullName>
    </submittedName>
</protein>
<evidence type="ECO:0000313" key="2">
    <source>
        <dbReference type="Proteomes" id="UP000277580"/>
    </source>
</evidence>
<reference evidence="1 2" key="1">
    <citation type="journal article" date="2018" name="Nat. Ecol. Evol.">
        <title>Pezizomycetes genomes reveal the molecular basis of ectomycorrhizal truffle lifestyle.</title>
        <authorList>
            <person name="Murat C."/>
            <person name="Payen T."/>
            <person name="Noel B."/>
            <person name="Kuo A."/>
            <person name="Morin E."/>
            <person name="Chen J."/>
            <person name="Kohler A."/>
            <person name="Krizsan K."/>
            <person name="Balestrini R."/>
            <person name="Da Silva C."/>
            <person name="Montanini B."/>
            <person name="Hainaut M."/>
            <person name="Levati E."/>
            <person name="Barry K.W."/>
            <person name="Belfiori B."/>
            <person name="Cichocki N."/>
            <person name="Clum A."/>
            <person name="Dockter R.B."/>
            <person name="Fauchery L."/>
            <person name="Guy J."/>
            <person name="Iotti M."/>
            <person name="Le Tacon F."/>
            <person name="Lindquist E.A."/>
            <person name="Lipzen A."/>
            <person name="Malagnac F."/>
            <person name="Mello A."/>
            <person name="Molinier V."/>
            <person name="Miyauchi S."/>
            <person name="Poulain J."/>
            <person name="Riccioni C."/>
            <person name="Rubini A."/>
            <person name="Sitrit Y."/>
            <person name="Splivallo R."/>
            <person name="Traeger S."/>
            <person name="Wang M."/>
            <person name="Zifcakova L."/>
            <person name="Wipf D."/>
            <person name="Zambonelli A."/>
            <person name="Paolocci F."/>
            <person name="Nowrousian M."/>
            <person name="Ottonello S."/>
            <person name="Baldrian P."/>
            <person name="Spatafora J.W."/>
            <person name="Henrissat B."/>
            <person name="Nagy L.G."/>
            <person name="Aury J.M."/>
            <person name="Wincker P."/>
            <person name="Grigoriev I.V."/>
            <person name="Bonfante P."/>
            <person name="Martin F.M."/>
        </authorList>
    </citation>
    <scope>NUCLEOTIDE SEQUENCE [LARGE SCALE GENOMIC DNA]</scope>
    <source>
        <strain evidence="1 2">CCBAS932</strain>
    </source>
</reference>
<gene>
    <name evidence="1" type="ORF">P167DRAFT_539357</name>
</gene>
<dbReference type="InParanoid" id="A0A3N4KG17"/>
<dbReference type="AlphaFoldDB" id="A0A3N4KG17"/>
<proteinExistence type="predicted"/>
<organism evidence="1 2">
    <name type="scientific">Morchella conica CCBAS932</name>
    <dbReference type="NCBI Taxonomy" id="1392247"/>
    <lineage>
        <taxon>Eukaryota</taxon>
        <taxon>Fungi</taxon>
        <taxon>Dikarya</taxon>
        <taxon>Ascomycota</taxon>
        <taxon>Pezizomycotina</taxon>
        <taxon>Pezizomycetes</taxon>
        <taxon>Pezizales</taxon>
        <taxon>Morchellaceae</taxon>
        <taxon>Morchella</taxon>
    </lineage>
</organism>
<evidence type="ECO:0000313" key="1">
    <source>
        <dbReference type="EMBL" id="RPB08282.1"/>
    </source>
</evidence>
<name>A0A3N4KG17_9PEZI</name>
<dbReference type="Proteomes" id="UP000277580">
    <property type="component" value="Unassembled WGS sequence"/>
</dbReference>